<organism evidence="2 3">
    <name type="scientific">Cloeon dipterum</name>
    <dbReference type="NCBI Taxonomy" id="197152"/>
    <lineage>
        <taxon>Eukaryota</taxon>
        <taxon>Metazoa</taxon>
        <taxon>Ecdysozoa</taxon>
        <taxon>Arthropoda</taxon>
        <taxon>Hexapoda</taxon>
        <taxon>Insecta</taxon>
        <taxon>Pterygota</taxon>
        <taxon>Palaeoptera</taxon>
        <taxon>Ephemeroptera</taxon>
        <taxon>Pisciforma</taxon>
        <taxon>Baetidae</taxon>
        <taxon>Cloeon</taxon>
    </lineage>
</organism>
<dbReference type="AlphaFoldDB" id="A0A8S1BTQ9"/>
<name>A0A8S1BTQ9_9INSE</name>
<dbReference type="InterPro" id="IPR018737">
    <property type="entry name" value="DREAM_LIN52"/>
</dbReference>
<evidence type="ECO:0000313" key="2">
    <source>
        <dbReference type="EMBL" id="CAB3362876.1"/>
    </source>
</evidence>
<sequence length="131" mass="14726">MASDPNNSGASAQEFEVVSMEGYDEEYDDLISLETMDRSSPDLFPQRINGLTDLASLGNEAGTPPWEAPLTPEDISMLHHYSTFTLSALIIEVRKLYDKAYQLGLDEAKEMTRGKYLNILNRRRPNKPDGE</sequence>
<proteinExistence type="inferred from homology"/>
<keyword evidence="3" id="KW-1185">Reference proteome</keyword>
<dbReference type="PANTHER" id="PTHR31489">
    <property type="entry name" value="LIN52 FAMILY MEMBER"/>
    <property type="match status" value="1"/>
</dbReference>
<reference evidence="2 3" key="1">
    <citation type="submission" date="2020-04" db="EMBL/GenBank/DDBJ databases">
        <authorList>
            <person name="Alioto T."/>
            <person name="Alioto T."/>
            <person name="Gomez Garrido J."/>
        </authorList>
    </citation>
    <scope>NUCLEOTIDE SEQUENCE [LARGE SCALE GENOMIC DNA]</scope>
</reference>
<dbReference type="EMBL" id="CADEPI010000010">
    <property type="protein sequence ID" value="CAB3362876.1"/>
    <property type="molecule type" value="Genomic_DNA"/>
</dbReference>
<dbReference type="GO" id="GO:0006355">
    <property type="term" value="P:regulation of DNA-templated transcription"/>
    <property type="evidence" value="ECO:0007669"/>
    <property type="project" value="InterPro"/>
</dbReference>
<comment type="similarity">
    <text evidence="1">Belongs to the lin-52 family.</text>
</comment>
<evidence type="ECO:0000256" key="1">
    <source>
        <dbReference type="ARBA" id="ARBA00005456"/>
    </source>
</evidence>
<accession>A0A8S1BTQ9</accession>
<evidence type="ECO:0008006" key="4">
    <source>
        <dbReference type="Google" id="ProtNLM"/>
    </source>
</evidence>
<protein>
    <recommendedName>
        <fullName evidence="4">Protein lin-52 homolog</fullName>
    </recommendedName>
</protein>
<evidence type="ECO:0000313" key="3">
    <source>
        <dbReference type="Proteomes" id="UP000494165"/>
    </source>
</evidence>
<dbReference type="GO" id="GO:0070176">
    <property type="term" value="C:DRM complex"/>
    <property type="evidence" value="ECO:0007669"/>
    <property type="project" value="InterPro"/>
</dbReference>
<dbReference type="Pfam" id="PF10044">
    <property type="entry name" value="LIN52"/>
    <property type="match status" value="1"/>
</dbReference>
<gene>
    <name evidence="2" type="ORF">CLODIP_2_CD15522</name>
</gene>
<dbReference type="OrthoDB" id="5834362at2759"/>
<dbReference type="PANTHER" id="PTHR31489:SF2">
    <property type="entry name" value="PROTEIN LIN-52 HOMOLOG"/>
    <property type="match status" value="1"/>
</dbReference>
<dbReference type="Proteomes" id="UP000494165">
    <property type="component" value="Unassembled WGS sequence"/>
</dbReference>
<comment type="caution">
    <text evidence="2">The sequence shown here is derived from an EMBL/GenBank/DDBJ whole genome shotgun (WGS) entry which is preliminary data.</text>
</comment>